<sequence length="418" mass="45160">MKNKLQLYCLSGLTLFSSAVFLPTEALAQAPASEEKVLSYVDEMPAFKGGDAEMMNFIAGNLQYPQDAKAAGLSGFVVATFIVETNGNVTDVKTIKGISESIDAEAVRLISLTDGRWSIGRHKGKAVRVKQTLPIKFTLDTDGNPTVLHQMPQFKGGQEAMVQTIYKNLNTPAAAQKENINARVQVNFNVEADGRVSNITIANTKLKQVVGAGADMDYMDASTFKLQDKAVLAALSKAAAEAIQATSGMWEPGIRQGKPVAAEVTLPVLFFSSGEPTDNVSEAMLLSYQPDAYDRKSSYKADEADISPALKDGDLEKFLAKHLRYPDTSFEGTVKVAFLVKQDGSLNGPMTSVSKEQKEIADEITRVFKLTEGNWIPAKKNSQSITAMQEITVEFVTKKGKSISSPAPTTSADVVVTR</sequence>
<comment type="similarity">
    <text evidence="2">Belongs to the TonB family.</text>
</comment>
<evidence type="ECO:0000256" key="2">
    <source>
        <dbReference type="ARBA" id="ARBA00006555"/>
    </source>
</evidence>
<evidence type="ECO:0000256" key="10">
    <source>
        <dbReference type="SAM" id="SignalP"/>
    </source>
</evidence>
<keyword evidence="13" id="KW-1185">Reference proteome</keyword>
<evidence type="ECO:0000256" key="7">
    <source>
        <dbReference type="ARBA" id="ARBA00022927"/>
    </source>
</evidence>
<name>A0ABW6BX90_9BACT</name>
<organism evidence="12 13">
    <name type="scientific">Pontibacter toksunensis</name>
    <dbReference type="NCBI Taxonomy" id="1332631"/>
    <lineage>
        <taxon>Bacteria</taxon>
        <taxon>Pseudomonadati</taxon>
        <taxon>Bacteroidota</taxon>
        <taxon>Cytophagia</taxon>
        <taxon>Cytophagales</taxon>
        <taxon>Hymenobacteraceae</taxon>
        <taxon>Pontibacter</taxon>
    </lineage>
</organism>
<keyword evidence="8" id="KW-1133">Transmembrane helix</keyword>
<dbReference type="PANTHER" id="PTHR33446">
    <property type="entry name" value="PROTEIN TONB-RELATED"/>
    <property type="match status" value="1"/>
</dbReference>
<dbReference type="RefSeq" id="WP_377486275.1">
    <property type="nucleotide sequence ID" value="NZ_JBHUOX010000011.1"/>
</dbReference>
<evidence type="ECO:0000313" key="13">
    <source>
        <dbReference type="Proteomes" id="UP001597641"/>
    </source>
</evidence>
<evidence type="ECO:0000256" key="5">
    <source>
        <dbReference type="ARBA" id="ARBA00022519"/>
    </source>
</evidence>
<keyword evidence="6" id="KW-0812">Transmembrane</keyword>
<dbReference type="InterPro" id="IPR006260">
    <property type="entry name" value="TonB/TolA_C"/>
</dbReference>
<keyword evidence="7" id="KW-0653">Protein transport</keyword>
<dbReference type="Proteomes" id="UP001597641">
    <property type="component" value="Unassembled WGS sequence"/>
</dbReference>
<dbReference type="Pfam" id="PF03544">
    <property type="entry name" value="TonB_C"/>
    <property type="match status" value="1"/>
</dbReference>
<dbReference type="InterPro" id="IPR051045">
    <property type="entry name" value="TonB-dependent_transducer"/>
</dbReference>
<keyword evidence="3" id="KW-0813">Transport</keyword>
<evidence type="ECO:0000256" key="4">
    <source>
        <dbReference type="ARBA" id="ARBA00022475"/>
    </source>
</evidence>
<proteinExistence type="inferred from homology"/>
<dbReference type="Gene3D" id="3.30.1150.10">
    <property type="match status" value="3"/>
</dbReference>
<comment type="caution">
    <text evidence="12">The sequence shown here is derived from an EMBL/GenBank/DDBJ whole genome shotgun (WGS) entry which is preliminary data.</text>
</comment>
<feature type="domain" description="TonB C-terminal" evidence="11">
    <location>
        <begin position="49"/>
        <end position="146"/>
    </location>
</feature>
<evidence type="ECO:0000256" key="6">
    <source>
        <dbReference type="ARBA" id="ARBA00022692"/>
    </source>
</evidence>
<dbReference type="InterPro" id="IPR037682">
    <property type="entry name" value="TonB_C"/>
</dbReference>
<evidence type="ECO:0000256" key="3">
    <source>
        <dbReference type="ARBA" id="ARBA00022448"/>
    </source>
</evidence>
<keyword evidence="4" id="KW-1003">Cell membrane</keyword>
<evidence type="ECO:0000256" key="9">
    <source>
        <dbReference type="ARBA" id="ARBA00023136"/>
    </source>
</evidence>
<comment type="subcellular location">
    <subcellularLocation>
        <location evidence="1">Cell inner membrane</location>
        <topology evidence="1">Single-pass membrane protein</topology>
        <orientation evidence="1">Periplasmic side</orientation>
    </subcellularLocation>
</comment>
<dbReference type="PROSITE" id="PS52015">
    <property type="entry name" value="TONB_CTD"/>
    <property type="match status" value="1"/>
</dbReference>
<accession>A0ABW6BX90</accession>
<dbReference type="SUPFAM" id="SSF74653">
    <property type="entry name" value="TolA/TonB C-terminal domain"/>
    <property type="match status" value="2"/>
</dbReference>
<evidence type="ECO:0000256" key="8">
    <source>
        <dbReference type="ARBA" id="ARBA00022989"/>
    </source>
</evidence>
<keyword evidence="5" id="KW-0997">Cell inner membrane</keyword>
<dbReference type="PANTHER" id="PTHR33446:SF2">
    <property type="entry name" value="PROTEIN TONB"/>
    <property type="match status" value="1"/>
</dbReference>
<feature type="signal peptide" evidence="10">
    <location>
        <begin position="1"/>
        <end position="28"/>
    </location>
</feature>
<dbReference type="EMBL" id="JBHUOX010000011">
    <property type="protein sequence ID" value="MFD3001776.1"/>
    <property type="molecule type" value="Genomic_DNA"/>
</dbReference>
<evidence type="ECO:0000259" key="11">
    <source>
        <dbReference type="PROSITE" id="PS52015"/>
    </source>
</evidence>
<reference evidence="13" key="1">
    <citation type="journal article" date="2019" name="Int. J. Syst. Evol. Microbiol.">
        <title>The Global Catalogue of Microorganisms (GCM) 10K type strain sequencing project: providing services to taxonomists for standard genome sequencing and annotation.</title>
        <authorList>
            <consortium name="The Broad Institute Genomics Platform"/>
            <consortium name="The Broad Institute Genome Sequencing Center for Infectious Disease"/>
            <person name="Wu L."/>
            <person name="Ma J."/>
        </authorList>
    </citation>
    <scope>NUCLEOTIDE SEQUENCE [LARGE SCALE GENOMIC DNA]</scope>
    <source>
        <strain evidence="13">KCTC 23984</strain>
    </source>
</reference>
<keyword evidence="9" id="KW-0472">Membrane</keyword>
<feature type="chain" id="PRO_5045537442" evidence="10">
    <location>
        <begin position="29"/>
        <end position="418"/>
    </location>
</feature>
<keyword evidence="10" id="KW-0732">Signal</keyword>
<evidence type="ECO:0000256" key="1">
    <source>
        <dbReference type="ARBA" id="ARBA00004383"/>
    </source>
</evidence>
<gene>
    <name evidence="12" type="ORF">ACFS7Z_15490</name>
</gene>
<dbReference type="NCBIfam" id="TIGR01352">
    <property type="entry name" value="tonB_Cterm"/>
    <property type="match status" value="1"/>
</dbReference>
<protein>
    <submittedName>
        <fullName evidence="12">TonB family protein</fullName>
    </submittedName>
</protein>
<evidence type="ECO:0000313" key="12">
    <source>
        <dbReference type="EMBL" id="MFD3001776.1"/>
    </source>
</evidence>